<gene>
    <name evidence="1" type="ORF">OESDEN_07874</name>
</gene>
<dbReference type="AlphaFoldDB" id="A0A0B1T4T6"/>
<organism evidence="1 2">
    <name type="scientific">Oesophagostomum dentatum</name>
    <name type="common">Nodular worm</name>
    <dbReference type="NCBI Taxonomy" id="61180"/>
    <lineage>
        <taxon>Eukaryota</taxon>
        <taxon>Metazoa</taxon>
        <taxon>Ecdysozoa</taxon>
        <taxon>Nematoda</taxon>
        <taxon>Chromadorea</taxon>
        <taxon>Rhabditida</taxon>
        <taxon>Rhabditina</taxon>
        <taxon>Rhabditomorpha</taxon>
        <taxon>Strongyloidea</taxon>
        <taxon>Strongylidae</taxon>
        <taxon>Oesophagostomum</taxon>
    </lineage>
</organism>
<dbReference type="EMBL" id="KN551476">
    <property type="protein sequence ID" value="KHJ92244.1"/>
    <property type="molecule type" value="Genomic_DNA"/>
</dbReference>
<feature type="non-terminal residue" evidence="1">
    <location>
        <position position="1"/>
    </location>
</feature>
<keyword evidence="2" id="KW-1185">Reference proteome</keyword>
<dbReference type="Proteomes" id="UP000053660">
    <property type="component" value="Unassembled WGS sequence"/>
</dbReference>
<protein>
    <submittedName>
        <fullName evidence="1">Uncharacterized protein</fullName>
    </submittedName>
</protein>
<evidence type="ECO:0000313" key="2">
    <source>
        <dbReference type="Proteomes" id="UP000053660"/>
    </source>
</evidence>
<evidence type="ECO:0000313" key="1">
    <source>
        <dbReference type="EMBL" id="KHJ92244.1"/>
    </source>
</evidence>
<sequence>LILFNSERFIFSVLENRQCQLNYSSSPQFWLLRQLNLCVLRAACSLIYIIVKYYDPKSFVCRPINCLPQFELILLNYNSGCGGCSGVRAYRLPYMQMAPAYGCGGGRCRQMIPILGNPCNNGGCGGTGQQIQYGIPDPIYTESGRIIRAPFLPPPALPPQRVGQNPMVNSVTQV</sequence>
<proteinExistence type="predicted"/>
<reference evidence="1 2" key="1">
    <citation type="submission" date="2014-03" db="EMBL/GenBank/DDBJ databases">
        <title>Draft genome of the hookworm Oesophagostomum dentatum.</title>
        <authorList>
            <person name="Mitreva M."/>
        </authorList>
    </citation>
    <scope>NUCLEOTIDE SEQUENCE [LARGE SCALE GENOMIC DNA]</scope>
    <source>
        <strain evidence="1 2">OD-Hann</strain>
    </source>
</reference>
<name>A0A0B1T4T6_OESDE</name>
<accession>A0A0B1T4T6</accession>